<dbReference type="Proteomes" id="UP000025227">
    <property type="component" value="Unplaced"/>
</dbReference>
<evidence type="ECO:0000256" key="3">
    <source>
        <dbReference type="ARBA" id="ARBA00022989"/>
    </source>
</evidence>
<dbReference type="PANTHER" id="PTHR31357:SF5">
    <property type="entry name" value="SERPENTINE RECEPTOR CLASS ALPHA-1-RELATED"/>
    <property type="match status" value="1"/>
</dbReference>
<evidence type="ECO:0000256" key="4">
    <source>
        <dbReference type="ARBA" id="ARBA00023136"/>
    </source>
</evidence>
<dbReference type="GO" id="GO:0004984">
    <property type="term" value="F:olfactory receptor activity"/>
    <property type="evidence" value="ECO:0007669"/>
    <property type="project" value="TreeGrafter"/>
</dbReference>
<comment type="subcellular location">
    <subcellularLocation>
        <location evidence="1">Membrane</location>
        <topology evidence="1">Multi-pass membrane protein</topology>
    </subcellularLocation>
</comment>
<evidence type="ECO:0000256" key="2">
    <source>
        <dbReference type="ARBA" id="ARBA00022692"/>
    </source>
</evidence>
<dbReference type="AlphaFoldDB" id="A0A7I4Y380"/>
<keyword evidence="4 6" id="KW-0472">Membrane</keyword>
<keyword evidence="2 6" id="KW-0812">Transmembrane</keyword>
<sequence>VLLGVLSCAWGMGEEDFSQSHAYCSTMTAKTSKNMKILIIVSSGISALTLCSIVVLFIFNSFAKKRERFHLNTSYQLRENKNVLRVLLPLDILQATISGIVSTSAFIVMTFKDQLTVTTYRTVLASTYLFPYYTIASPTLIWFVIRWSRRLETDRMDAMVRKRNKTESDIYFRTYGEMWGYPRKSRNRCSQQ</sequence>
<organism evidence="7 8">
    <name type="scientific">Haemonchus contortus</name>
    <name type="common">Barber pole worm</name>
    <dbReference type="NCBI Taxonomy" id="6289"/>
    <lineage>
        <taxon>Eukaryota</taxon>
        <taxon>Metazoa</taxon>
        <taxon>Ecdysozoa</taxon>
        <taxon>Nematoda</taxon>
        <taxon>Chromadorea</taxon>
        <taxon>Rhabditida</taxon>
        <taxon>Rhabditina</taxon>
        <taxon>Rhabditomorpha</taxon>
        <taxon>Strongyloidea</taxon>
        <taxon>Trichostrongylidae</taxon>
        <taxon>Haemonchus</taxon>
    </lineage>
</organism>
<dbReference type="InterPro" id="IPR019408">
    <property type="entry name" value="7TM_GPCR_serpentine_rcpt_Srab"/>
</dbReference>
<dbReference type="WBParaSite" id="HCON_00042880-00001">
    <property type="protein sequence ID" value="HCON_00042880-00001"/>
    <property type="gene ID" value="HCON_00042880"/>
</dbReference>
<comment type="similarity">
    <text evidence="5">Belongs to the nematode receptor-like protein sra family.</text>
</comment>
<evidence type="ECO:0000256" key="1">
    <source>
        <dbReference type="ARBA" id="ARBA00004141"/>
    </source>
</evidence>
<evidence type="ECO:0000313" key="8">
    <source>
        <dbReference type="WBParaSite" id="HCON_00042880-00001"/>
    </source>
</evidence>
<name>A0A7I4Y380_HAECO</name>
<dbReference type="InterPro" id="IPR051080">
    <property type="entry name" value="Nematode_rcpt-like_serp_alpha"/>
</dbReference>
<feature type="transmembrane region" description="Helical" evidence="6">
    <location>
        <begin position="37"/>
        <end position="62"/>
    </location>
</feature>
<feature type="transmembrane region" description="Helical" evidence="6">
    <location>
        <begin position="128"/>
        <end position="145"/>
    </location>
</feature>
<accession>A0A7I4Y380</accession>
<protein>
    <submittedName>
        <fullName evidence="8">G_PROTEIN_RECEP_F1_2 domain-containing protein</fullName>
    </submittedName>
</protein>
<evidence type="ECO:0000256" key="6">
    <source>
        <dbReference type="SAM" id="Phobius"/>
    </source>
</evidence>
<dbReference type="Pfam" id="PF10292">
    <property type="entry name" value="7TM_GPCR_Srab"/>
    <property type="match status" value="1"/>
</dbReference>
<dbReference type="GO" id="GO:0016020">
    <property type="term" value="C:membrane"/>
    <property type="evidence" value="ECO:0007669"/>
    <property type="project" value="UniProtKB-SubCell"/>
</dbReference>
<evidence type="ECO:0000256" key="5">
    <source>
        <dbReference type="ARBA" id="ARBA00037994"/>
    </source>
</evidence>
<keyword evidence="3 6" id="KW-1133">Transmembrane helix</keyword>
<proteinExistence type="inferred from homology"/>
<keyword evidence="7" id="KW-1185">Reference proteome</keyword>
<evidence type="ECO:0000313" key="7">
    <source>
        <dbReference type="Proteomes" id="UP000025227"/>
    </source>
</evidence>
<feature type="transmembrane region" description="Helical" evidence="6">
    <location>
        <begin position="83"/>
        <end position="108"/>
    </location>
</feature>
<reference evidence="8" key="1">
    <citation type="submission" date="2020-12" db="UniProtKB">
        <authorList>
            <consortium name="WormBaseParasite"/>
        </authorList>
    </citation>
    <scope>IDENTIFICATION</scope>
    <source>
        <strain evidence="8">MHco3</strain>
    </source>
</reference>
<dbReference type="PANTHER" id="PTHR31357">
    <property type="entry name" value="SERPENTINE RECEPTOR CLASS ALPHA-10"/>
    <property type="match status" value="1"/>
</dbReference>